<dbReference type="Pfam" id="PF00312">
    <property type="entry name" value="Ribosomal_S15"/>
    <property type="match status" value="1"/>
</dbReference>
<evidence type="ECO:0000256" key="15">
    <source>
        <dbReference type="ARBA" id="ARBA00022842"/>
    </source>
</evidence>
<keyword evidence="16 24" id="KW-0694">RNA-binding</keyword>
<dbReference type="InterPro" id="IPR001247">
    <property type="entry name" value="ExoRNase_PH_dom1"/>
</dbReference>
<gene>
    <name evidence="28" type="ORF">F511_16224</name>
</gene>
<dbReference type="Pfam" id="PF00013">
    <property type="entry name" value="KH_1"/>
    <property type="match status" value="1"/>
</dbReference>
<dbReference type="InterPro" id="IPR003029">
    <property type="entry name" value="S1_domain"/>
</dbReference>
<dbReference type="GO" id="GO:0003735">
    <property type="term" value="F:structural constituent of ribosome"/>
    <property type="evidence" value="ECO:0007669"/>
    <property type="project" value="InterPro"/>
</dbReference>
<dbReference type="GO" id="GO:0006364">
    <property type="term" value="P:rRNA processing"/>
    <property type="evidence" value="ECO:0007669"/>
    <property type="project" value="UniProtKB-KW"/>
</dbReference>
<dbReference type="InterPro" id="IPR006847">
    <property type="entry name" value="IF2_N"/>
</dbReference>
<dbReference type="InterPro" id="IPR000178">
    <property type="entry name" value="TF_IF2_bacterial-like"/>
</dbReference>
<dbReference type="GO" id="GO:0005829">
    <property type="term" value="C:cytosol"/>
    <property type="evidence" value="ECO:0007669"/>
    <property type="project" value="UniProtKB-ARBA"/>
</dbReference>
<dbReference type="Pfam" id="PF22042">
    <property type="entry name" value="EF-G_D2"/>
    <property type="match status" value="1"/>
</dbReference>
<dbReference type="Pfam" id="PF01138">
    <property type="entry name" value="RNase_PH"/>
    <property type="match status" value="2"/>
</dbReference>
<evidence type="ECO:0000256" key="2">
    <source>
        <dbReference type="ARBA" id="ARBA00007404"/>
    </source>
</evidence>
<evidence type="ECO:0000256" key="5">
    <source>
        <dbReference type="ARBA" id="ARBA00012416"/>
    </source>
</evidence>
<dbReference type="Gene3D" id="2.40.30.10">
    <property type="entry name" value="Translation factors"/>
    <property type="match status" value="1"/>
</dbReference>
<dbReference type="Gene3D" id="3.40.50.10050">
    <property type="entry name" value="Translation initiation factor IF- 2, domain 3"/>
    <property type="match status" value="1"/>
</dbReference>
<dbReference type="HAMAP" id="MF_01595">
    <property type="entry name" value="PNPase"/>
    <property type="match status" value="1"/>
</dbReference>
<evidence type="ECO:0000256" key="10">
    <source>
        <dbReference type="ARBA" id="ARBA00022694"/>
    </source>
</evidence>
<dbReference type="InterPro" id="IPR005225">
    <property type="entry name" value="Small_GTP-bd"/>
</dbReference>
<dbReference type="GO" id="GO:0046872">
    <property type="term" value="F:metal ion binding"/>
    <property type="evidence" value="ECO:0007669"/>
    <property type="project" value="UniProtKB-KW"/>
</dbReference>
<dbReference type="PANTHER" id="PTHR11252">
    <property type="entry name" value="POLYRIBONUCLEOTIDE NUCLEOTIDYLTRANSFERASE"/>
    <property type="match status" value="1"/>
</dbReference>
<evidence type="ECO:0000313" key="29">
    <source>
        <dbReference type="Proteomes" id="UP000250235"/>
    </source>
</evidence>
<dbReference type="PROSITE" id="PS00362">
    <property type="entry name" value="RIBOSOMAL_S15"/>
    <property type="match status" value="1"/>
</dbReference>
<comment type="similarity">
    <text evidence="3">Belongs to the TRAFAC class translation factor GTPase superfamily. Classic translation factor GTPase family. IF-2 subfamily.</text>
</comment>
<sequence length="1677" mass="179688">MSDVTIKQLAQVLGMPVDKLLGQLGEAGMKFSDPEQVISSTEKVKLLGFLRRTHGKNEPVAETTDSAPRQITLRRRTVGELKVSTPGGRGAASTAKTVNVEVRAKRTYVKRSVIAEEASAEPEREEAVRKLAESREQRRQEEQERHEAEQRRQQEALQREQEEQRREQEEAEERRRQAEAASAAETETADAAEPEAAAEPVAEPAAQADTGDAQPPVQRIDPRELGMIVPRVHEPRKREKLVKPVPAPAPAPAPARAAATTASADSARGKSRHGRDRDDAGGKRFASGELHLSDADRARRSSGKRGKPGKGGTSVREASRGAAAGAHGFTRPTAAVVREVVVGDANVVAELAQKMAVKGSEVVKALFKMGVMATINQTIDHDTAALVVEELGHKVVEANANDAEAALAAHTQSVELDGEKEPRPPVVTIMGHVDHGKTSLLDYIRRTKVASGEAGGITQHIGAYHVETPKGVITFLDTPGHAAFTAMRARGAQSTDIVVLVVAADDGVMPQTAEAVQHARAAKVPLIVALNKMDKSDANPDHVKQGLGNLEVIPEEWGGDTPFVPVSAKTGMGVDELLDAISVQAEVMELTAVVDGPASGVVIESSLDKGRGPVATVLVQQGTLKRGDFVVCGIEYGRMRALVDETGKTVQEAGPSIPVQVLGLSGVPEAGDDFVVVADEKLAKQVAAERQQKRRETRMVSKANRLEDIMAQMGQGNEQQTLNILVKADVQGSVEALREALGAIGNENVKVNVISAGVGGITESDATLAAASKALVIGFNVRADASARKVIDTAGLDVRYFSIIYDVIDQGTSAAMDGRTRSNGAAIAPTEASRASARLAEPEKCRTALFWHSTFIRQTKLACAPSATVHTQASHRFFKETGITMSLTAEQTGKIIADFGRVPNDTGSTEVQVALLSARIDHLTDHFKSHKQDHHSRRGLLKLVNRRKSLLAYLKDRDLARYQSLIERLGLRRSNQETNMAKVTKSFQYGNHEVTLETGEIARQASGAVMVSMGGTVVLVTAVAAAKAKEGQDFFPLTVDYVEKFYSAGRIPGGFFKREGRPTEKETLTSRLIDRPVRPLFPEDFKNEVQVIAQVVSLNPEIDGDIPALLGASAALSLAGIPFKGPIGAARVGYANGQYLLNPTVSELAGSQLDLVVAGTAGAVLMVESEAELLSEDVMLGAVVFGHQQMQVAIRAIAELATEAARPSLDWQPPARNESLVAALKGAVGDKLEAAFQVRDKLQRRDAIAAIKADVLESLKADAEAKGWDKAELAKEFGELEYRTLRDSVLKTKVRIDGRQLDDVRAITARVGVLPRTHGSALFTRGETQALVVVTLGTTRDAQIIDAPAGESKDPFLFHYNFPPFSVGEAGRFGAPKRREIGHGRLAKRGVQAVKPSLDQFPYVLRVVSEITESNGSSSMASVCGSSLAMMDAGVPLKAPVAGIAMGLVKEGNDFVVLSDILGDEDHLGDMDFKVAGSSEGISALQMDIKIDGITEEIMKVALAQAKRGRLHILGEMAKALSTARTEMSEYAPRLITIKIHPDKIREVIGKGGATIRSITEETGATIDINDDGTVIIASVNRDAGEAAKKRIEQIVSDVEPGRIYEGKVAKLMDFGAFVTIMPGKDGLVHVSQISNERVEKVSDKLKEGDIVKVKVLEVDKQGRIRLSMKAVAEGEG</sequence>
<comment type="similarity">
    <text evidence="2">Belongs to the polyribonucleotide nucleotidyltransferase family.</text>
</comment>
<dbReference type="HAMAP" id="MF_01343_B">
    <property type="entry name" value="Ribosomal_uS15_B"/>
    <property type="match status" value="1"/>
</dbReference>
<dbReference type="EC" id="2.7.7.8" evidence="5"/>
<evidence type="ECO:0000256" key="13">
    <source>
        <dbReference type="ARBA" id="ARBA00022741"/>
    </source>
</evidence>
<dbReference type="Pfam" id="PF03725">
    <property type="entry name" value="RNase_PH_C"/>
    <property type="match status" value="1"/>
</dbReference>
<dbReference type="NCBIfam" id="TIGR00952">
    <property type="entry name" value="S15_bact"/>
    <property type="match status" value="1"/>
</dbReference>
<accession>A0A2Z7A8Z9</accession>
<dbReference type="SUPFAM" id="SSF54211">
    <property type="entry name" value="Ribosomal protein S5 domain 2-like"/>
    <property type="match status" value="2"/>
</dbReference>
<dbReference type="NCBIfam" id="TIGR00231">
    <property type="entry name" value="small_GTP"/>
    <property type="match status" value="1"/>
</dbReference>
<keyword evidence="10" id="KW-0819">tRNA processing</keyword>
<evidence type="ECO:0000256" key="20">
    <source>
        <dbReference type="ARBA" id="ARBA00023274"/>
    </source>
</evidence>
<dbReference type="SUPFAM" id="SSF50249">
    <property type="entry name" value="Nucleic acid-binding proteins"/>
    <property type="match status" value="1"/>
</dbReference>
<keyword evidence="18" id="KW-0689">Ribosomal protein</keyword>
<keyword evidence="11" id="KW-0548">Nucleotidyltransferase</keyword>
<dbReference type="GO" id="GO:0003743">
    <property type="term" value="F:translation initiation factor activity"/>
    <property type="evidence" value="ECO:0007669"/>
    <property type="project" value="UniProtKB-KW"/>
</dbReference>
<dbReference type="SUPFAM" id="SSF55666">
    <property type="entry name" value="Ribonuclease PH domain 2-like"/>
    <property type="match status" value="2"/>
</dbReference>
<evidence type="ECO:0000256" key="3">
    <source>
        <dbReference type="ARBA" id="ARBA00007733"/>
    </source>
</evidence>
<dbReference type="Pfam" id="PF00009">
    <property type="entry name" value="GTP_EFTU"/>
    <property type="match status" value="1"/>
</dbReference>
<dbReference type="InterPro" id="IPR036925">
    <property type="entry name" value="TIF_IF2_dom3_sf"/>
</dbReference>
<dbReference type="CDD" id="cd04472">
    <property type="entry name" value="S1_PNPase"/>
    <property type="match status" value="1"/>
</dbReference>
<dbReference type="EMBL" id="KV020099">
    <property type="protein sequence ID" value="KZV15435.1"/>
    <property type="molecule type" value="Genomic_DNA"/>
</dbReference>
<dbReference type="InterPro" id="IPR036612">
    <property type="entry name" value="KH_dom_type_1_sf"/>
</dbReference>
<keyword evidence="12" id="KW-0479">Metal-binding</keyword>
<evidence type="ECO:0000256" key="25">
    <source>
        <dbReference type="SAM" id="MobiDB-lite"/>
    </source>
</evidence>
<dbReference type="Gene3D" id="2.40.50.140">
    <property type="entry name" value="Nucleic acid-binding proteins"/>
    <property type="match status" value="1"/>
</dbReference>
<dbReference type="InterPro" id="IPR015847">
    <property type="entry name" value="ExoRNase_PH_dom2"/>
</dbReference>
<dbReference type="InterPro" id="IPR015848">
    <property type="entry name" value="PNPase_PH_RNA-bd_bac/org-type"/>
</dbReference>
<dbReference type="Gene3D" id="3.30.1370.10">
    <property type="entry name" value="K Homology domain, type 1"/>
    <property type="match status" value="1"/>
</dbReference>
<dbReference type="FunFam" id="3.30.230.70:FF:000001">
    <property type="entry name" value="Polyribonucleotide nucleotidyltransferase"/>
    <property type="match status" value="1"/>
</dbReference>
<dbReference type="GO" id="GO:1990904">
    <property type="term" value="C:ribonucleoprotein complex"/>
    <property type="evidence" value="ECO:0007669"/>
    <property type="project" value="UniProtKB-KW"/>
</dbReference>
<dbReference type="InterPro" id="IPR027408">
    <property type="entry name" value="PNPase/RNase_PH_dom_sf"/>
</dbReference>
<dbReference type="Pfam" id="PF08364">
    <property type="entry name" value="IF2_assoc"/>
    <property type="match status" value="1"/>
</dbReference>
<evidence type="ECO:0000256" key="16">
    <source>
        <dbReference type="ARBA" id="ARBA00022884"/>
    </source>
</evidence>
<feature type="compositionally biased region" description="Low complexity" evidence="25">
    <location>
        <begin position="254"/>
        <end position="266"/>
    </location>
</feature>
<feature type="domain" description="Tr-type G" evidence="27">
    <location>
        <begin position="422"/>
        <end position="591"/>
    </location>
</feature>
<dbReference type="FunFam" id="1.10.287.10:FF:000002">
    <property type="entry name" value="30S ribosomal protein S15"/>
    <property type="match status" value="1"/>
</dbReference>
<evidence type="ECO:0000259" key="26">
    <source>
        <dbReference type="PROSITE" id="PS50126"/>
    </source>
</evidence>
<evidence type="ECO:0000259" key="27">
    <source>
        <dbReference type="PROSITE" id="PS51722"/>
    </source>
</evidence>
<dbReference type="SUPFAM" id="SSF52540">
    <property type="entry name" value="P-loop containing nucleoside triphosphate hydrolases"/>
    <property type="match status" value="1"/>
</dbReference>
<name>A0A2Z7A8Z9_9LAMI</name>
<dbReference type="SUPFAM" id="SSF46955">
    <property type="entry name" value="Putative DNA-binding domain"/>
    <property type="match status" value="1"/>
</dbReference>
<proteinExistence type="inferred from homology"/>
<evidence type="ECO:0000256" key="14">
    <source>
        <dbReference type="ARBA" id="ARBA00022839"/>
    </source>
</evidence>
<evidence type="ECO:0000256" key="1">
    <source>
        <dbReference type="ARBA" id="ARBA00004496"/>
    </source>
</evidence>
<dbReference type="FunFam" id="3.30.230.70:FF:000002">
    <property type="entry name" value="Polyribonucleotide nucleotidyltransferase"/>
    <property type="match status" value="1"/>
</dbReference>
<dbReference type="InterPro" id="IPR013575">
    <property type="entry name" value="IF2_assoc_dom_bac"/>
</dbReference>
<dbReference type="NCBIfam" id="NF008805">
    <property type="entry name" value="PRK11824.1"/>
    <property type="match status" value="1"/>
</dbReference>
<keyword evidence="29" id="KW-1185">Reference proteome</keyword>
<dbReference type="GO" id="GO:0008033">
    <property type="term" value="P:tRNA processing"/>
    <property type="evidence" value="ECO:0007669"/>
    <property type="project" value="UniProtKB-KW"/>
</dbReference>
<evidence type="ECO:0000256" key="9">
    <source>
        <dbReference type="ARBA" id="ARBA00022679"/>
    </source>
</evidence>
<dbReference type="InterPro" id="IPR004087">
    <property type="entry name" value="KH_dom"/>
</dbReference>
<dbReference type="CDD" id="cd11363">
    <property type="entry name" value="RNase_PH_PNPase_1"/>
    <property type="match status" value="1"/>
</dbReference>
<dbReference type="SUPFAM" id="SSF46915">
    <property type="entry name" value="Polynucleotide phosphorylase/guanosine pentaphosphate synthase (PNPase/GPSI), domain 3"/>
    <property type="match status" value="1"/>
</dbReference>
<dbReference type="SUPFAM" id="SSF54791">
    <property type="entry name" value="Eukaryotic type KH-domain (KH-domain type I)"/>
    <property type="match status" value="1"/>
</dbReference>
<dbReference type="GO" id="GO:0005840">
    <property type="term" value="C:ribosome"/>
    <property type="evidence" value="ECO:0007669"/>
    <property type="project" value="UniProtKB-KW"/>
</dbReference>
<dbReference type="Proteomes" id="UP000250235">
    <property type="component" value="Unassembled WGS sequence"/>
</dbReference>
<dbReference type="CDD" id="cd01887">
    <property type="entry name" value="IF2_eIF5B"/>
    <property type="match status" value="1"/>
</dbReference>
<evidence type="ECO:0000256" key="7">
    <source>
        <dbReference type="ARBA" id="ARBA00022540"/>
    </source>
</evidence>
<evidence type="ECO:0000256" key="23">
    <source>
        <dbReference type="ARBA" id="ARBA00035250"/>
    </source>
</evidence>
<keyword evidence="20" id="KW-0687">Ribonucleoprotein</keyword>
<dbReference type="InterPro" id="IPR036345">
    <property type="entry name" value="ExoRNase_PH_dom2_sf"/>
</dbReference>
<evidence type="ECO:0000256" key="21">
    <source>
        <dbReference type="ARBA" id="ARBA00025162"/>
    </source>
</evidence>
<dbReference type="InterPro" id="IPR044145">
    <property type="entry name" value="IF2_II"/>
</dbReference>
<keyword evidence="17" id="KW-0648">Protein biosynthesis</keyword>
<dbReference type="Pfam" id="PF00575">
    <property type="entry name" value="S1"/>
    <property type="match status" value="1"/>
</dbReference>
<dbReference type="InterPro" id="IPR005290">
    <property type="entry name" value="Ribosomal_uS15_bac-type"/>
</dbReference>
<keyword evidence="14" id="KW-0378">Hydrolase</keyword>
<dbReference type="HAMAP" id="MF_00100_B">
    <property type="entry name" value="IF_2_B"/>
    <property type="match status" value="1"/>
</dbReference>
<dbReference type="InterPro" id="IPR009000">
    <property type="entry name" value="Transl_B-barrel_sf"/>
</dbReference>
<evidence type="ECO:0000256" key="8">
    <source>
        <dbReference type="ARBA" id="ARBA00022552"/>
    </source>
</evidence>
<feature type="compositionally biased region" description="Low complexity" evidence="25">
    <location>
        <begin position="194"/>
        <end position="208"/>
    </location>
</feature>
<keyword evidence="19" id="KW-0342">GTP-binding</keyword>
<dbReference type="SUPFAM" id="SSF52156">
    <property type="entry name" value="Initiation factor IF2/eIF5b, domain 3"/>
    <property type="match status" value="1"/>
</dbReference>
<evidence type="ECO:0000256" key="4">
    <source>
        <dbReference type="ARBA" id="ARBA00008434"/>
    </source>
</evidence>
<dbReference type="InterPro" id="IPR020568">
    <property type="entry name" value="Ribosomal_Su5_D2-typ_SF"/>
</dbReference>
<comment type="function">
    <text evidence="21">One of the essential components for the initiation of protein synthesis. Protects formylmethionyl-tRNA from spontaneous hydrolysis and promotes its binding to the 30S ribosomal subunits. Also involved in the hydrolysis of GTP during the formation of the 70S ribosomal complex.</text>
</comment>
<dbReference type="CDD" id="cd02393">
    <property type="entry name" value="KH-I_PNPase"/>
    <property type="match status" value="1"/>
</dbReference>
<dbReference type="InterPro" id="IPR023115">
    <property type="entry name" value="TIF_IF2_dom3"/>
</dbReference>
<dbReference type="CDD" id="cd00353">
    <property type="entry name" value="Ribosomal_S15p_S13e"/>
    <property type="match status" value="1"/>
</dbReference>
<dbReference type="GO" id="GO:0003723">
    <property type="term" value="F:RNA binding"/>
    <property type="evidence" value="ECO:0007669"/>
    <property type="project" value="UniProtKB-UniRule"/>
</dbReference>
<evidence type="ECO:0000256" key="19">
    <source>
        <dbReference type="ARBA" id="ARBA00023134"/>
    </source>
</evidence>
<feature type="compositionally biased region" description="Basic and acidic residues" evidence="25">
    <location>
        <begin position="121"/>
        <end position="178"/>
    </location>
</feature>
<dbReference type="GO" id="GO:0004654">
    <property type="term" value="F:polyribonucleotide nucleotidyltransferase activity"/>
    <property type="evidence" value="ECO:0007669"/>
    <property type="project" value="UniProtKB-EC"/>
</dbReference>
<dbReference type="SMART" id="SM01387">
    <property type="entry name" value="Ribosomal_S15"/>
    <property type="match status" value="1"/>
</dbReference>
<dbReference type="SUPFAM" id="SSF50447">
    <property type="entry name" value="Translation proteins"/>
    <property type="match status" value="1"/>
</dbReference>
<dbReference type="FunFam" id="2.40.50.140:FF:000023">
    <property type="entry name" value="Polyribonucleotide nucleotidyltransferase"/>
    <property type="match status" value="1"/>
</dbReference>
<dbReference type="GO" id="GO:0000175">
    <property type="term" value="F:3'-5'-RNA exonuclease activity"/>
    <property type="evidence" value="ECO:0007669"/>
    <property type="project" value="TreeGrafter"/>
</dbReference>
<dbReference type="InterPro" id="IPR009061">
    <property type="entry name" value="DNA-bd_dom_put_sf"/>
</dbReference>
<dbReference type="NCBIfam" id="TIGR00487">
    <property type="entry name" value="IF-2"/>
    <property type="match status" value="1"/>
</dbReference>
<keyword evidence="15" id="KW-0460">Magnesium</keyword>
<keyword evidence="14" id="KW-0269">Exonuclease</keyword>
<dbReference type="Pfam" id="PF04760">
    <property type="entry name" value="IF2_N"/>
    <property type="match status" value="1"/>
</dbReference>
<keyword evidence="8" id="KW-0698">rRNA processing</keyword>
<dbReference type="InterPro" id="IPR012162">
    <property type="entry name" value="PNPase"/>
</dbReference>
<evidence type="ECO:0000256" key="12">
    <source>
        <dbReference type="ARBA" id="ARBA00022723"/>
    </source>
</evidence>
<dbReference type="PROSITE" id="PS51722">
    <property type="entry name" value="G_TR_2"/>
    <property type="match status" value="1"/>
</dbReference>
<dbReference type="PROSITE" id="PS50084">
    <property type="entry name" value="KH_TYPE_1"/>
    <property type="match status" value="1"/>
</dbReference>
<dbReference type="InterPro" id="IPR036456">
    <property type="entry name" value="PNPase_PH_RNA-bd_sf"/>
</dbReference>
<organism evidence="28 29">
    <name type="scientific">Dorcoceras hygrometricum</name>
    <dbReference type="NCBI Taxonomy" id="472368"/>
    <lineage>
        <taxon>Eukaryota</taxon>
        <taxon>Viridiplantae</taxon>
        <taxon>Streptophyta</taxon>
        <taxon>Embryophyta</taxon>
        <taxon>Tracheophyta</taxon>
        <taxon>Spermatophyta</taxon>
        <taxon>Magnoliopsida</taxon>
        <taxon>eudicotyledons</taxon>
        <taxon>Gunneridae</taxon>
        <taxon>Pentapetalae</taxon>
        <taxon>asterids</taxon>
        <taxon>lamiids</taxon>
        <taxon>Lamiales</taxon>
        <taxon>Gesneriaceae</taxon>
        <taxon>Didymocarpoideae</taxon>
        <taxon>Trichosporeae</taxon>
        <taxon>Loxocarpinae</taxon>
        <taxon>Dorcoceras</taxon>
    </lineage>
</organism>
<dbReference type="CDD" id="cd03702">
    <property type="entry name" value="IF2_mtIF2_II"/>
    <property type="match status" value="1"/>
</dbReference>
<dbReference type="InterPro" id="IPR053905">
    <property type="entry name" value="EF-G-like_DII"/>
</dbReference>
<comment type="subcellular location">
    <subcellularLocation>
        <location evidence="1">Cytoplasm</location>
    </subcellularLocation>
</comment>
<evidence type="ECO:0000256" key="11">
    <source>
        <dbReference type="ARBA" id="ARBA00022695"/>
    </source>
</evidence>
<comment type="similarity">
    <text evidence="4">Belongs to the universal ribosomal protein uS15 family.</text>
</comment>
<dbReference type="FunFam" id="3.30.1370.10:FF:000001">
    <property type="entry name" value="Polyribonucleotide nucleotidyltransferase"/>
    <property type="match status" value="1"/>
</dbReference>
<evidence type="ECO:0000256" key="24">
    <source>
        <dbReference type="PROSITE-ProRule" id="PRU00117"/>
    </source>
</evidence>
<dbReference type="PANTHER" id="PTHR11252:SF0">
    <property type="entry name" value="POLYRIBONUCLEOTIDE NUCLEOTIDYLTRANSFERASE 1, MITOCHONDRIAL"/>
    <property type="match status" value="1"/>
</dbReference>
<dbReference type="GO" id="GO:0005525">
    <property type="term" value="F:GTP binding"/>
    <property type="evidence" value="ECO:0007669"/>
    <property type="project" value="UniProtKB-KW"/>
</dbReference>
<evidence type="ECO:0000256" key="18">
    <source>
        <dbReference type="ARBA" id="ARBA00022980"/>
    </source>
</evidence>
<dbReference type="Pfam" id="PF03726">
    <property type="entry name" value="PNPase"/>
    <property type="match status" value="1"/>
</dbReference>
<dbReference type="Gene3D" id="3.30.230.70">
    <property type="entry name" value="GHMP Kinase, N-terminal domain"/>
    <property type="match status" value="2"/>
</dbReference>
<keyword evidence="14" id="KW-0540">Nuclease</keyword>
<dbReference type="SMART" id="SM00322">
    <property type="entry name" value="KH"/>
    <property type="match status" value="1"/>
</dbReference>
<dbReference type="FunFam" id="3.40.50.300:FF:000019">
    <property type="entry name" value="Translation initiation factor IF-2"/>
    <property type="match status" value="1"/>
</dbReference>
<dbReference type="SUPFAM" id="SSF47060">
    <property type="entry name" value="S15/NS1 RNA-binding domain"/>
    <property type="match status" value="1"/>
</dbReference>
<dbReference type="NCBIfam" id="TIGR03591">
    <property type="entry name" value="polynuc_phos"/>
    <property type="match status" value="1"/>
</dbReference>
<feature type="domain" description="S1 motif" evidence="26">
    <location>
        <begin position="1602"/>
        <end position="1670"/>
    </location>
</feature>
<keyword evidence="9 28" id="KW-0808">Transferase</keyword>
<dbReference type="InterPro" id="IPR004088">
    <property type="entry name" value="KH_dom_type_1"/>
</dbReference>
<keyword evidence="7" id="KW-0396">Initiation factor</keyword>
<feature type="region of interest" description="Disordered" evidence="25">
    <location>
        <begin position="116"/>
        <end position="326"/>
    </location>
</feature>
<dbReference type="Gene3D" id="3.40.50.300">
    <property type="entry name" value="P-loop containing nucleotide triphosphate hydrolases"/>
    <property type="match status" value="1"/>
</dbReference>
<dbReference type="Pfam" id="PF11987">
    <property type="entry name" value="IF-2"/>
    <property type="match status" value="1"/>
</dbReference>
<protein>
    <recommendedName>
        <fullName evidence="23">Small ribosomal subunit protein uS15c</fullName>
        <ecNumber evidence="5">2.7.7.8</ecNumber>
    </recommendedName>
    <alternativeName>
        <fullName evidence="22">Polynucleotide phosphorylase 1</fullName>
    </alternativeName>
</protein>
<dbReference type="InterPro" id="IPR000795">
    <property type="entry name" value="T_Tr_GTP-bd_dom"/>
</dbReference>
<dbReference type="Gene3D" id="6.10.250.3130">
    <property type="match status" value="1"/>
</dbReference>
<keyword evidence="13" id="KW-0547">Nucleotide-binding</keyword>
<dbReference type="InterPro" id="IPR000589">
    <property type="entry name" value="Ribosomal_uS15"/>
</dbReference>
<dbReference type="InterPro" id="IPR009068">
    <property type="entry name" value="uS15_NS1_RNA-bd_sf"/>
</dbReference>
<dbReference type="Gene3D" id="3.30.56.50">
    <property type="entry name" value="Putative DNA-binding domain, N-terminal subdomain of bacterial translation initiation factor IF2"/>
    <property type="match status" value="1"/>
</dbReference>
<dbReference type="InterPro" id="IPR012340">
    <property type="entry name" value="NA-bd_OB-fold"/>
</dbReference>
<dbReference type="GO" id="GO:0006402">
    <property type="term" value="P:mRNA catabolic process"/>
    <property type="evidence" value="ECO:0007669"/>
    <property type="project" value="InterPro"/>
</dbReference>
<evidence type="ECO:0000256" key="6">
    <source>
        <dbReference type="ARBA" id="ARBA00022490"/>
    </source>
</evidence>
<dbReference type="InterPro" id="IPR027417">
    <property type="entry name" value="P-loop_NTPase"/>
</dbReference>
<dbReference type="Gene3D" id="1.10.287.10">
    <property type="entry name" value="S15/NS1, RNA-binding"/>
    <property type="match status" value="1"/>
</dbReference>
<dbReference type="FunFam" id="2.40.30.10:FF:000007">
    <property type="entry name" value="Translation initiation factor IF-2"/>
    <property type="match status" value="1"/>
</dbReference>
<evidence type="ECO:0000256" key="17">
    <source>
        <dbReference type="ARBA" id="ARBA00022917"/>
    </source>
</evidence>
<dbReference type="PROSITE" id="PS50126">
    <property type="entry name" value="S1"/>
    <property type="match status" value="1"/>
</dbReference>
<dbReference type="OrthoDB" id="364880at2759"/>
<dbReference type="GO" id="GO:0003924">
    <property type="term" value="F:GTPase activity"/>
    <property type="evidence" value="ECO:0007669"/>
    <property type="project" value="InterPro"/>
</dbReference>
<dbReference type="CDD" id="cd11364">
    <property type="entry name" value="RNase_PH_PNPase_2"/>
    <property type="match status" value="1"/>
</dbReference>
<evidence type="ECO:0000313" key="28">
    <source>
        <dbReference type="EMBL" id="KZV15435.1"/>
    </source>
</evidence>
<evidence type="ECO:0000256" key="22">
    <source>
        <dbReference type="ARBA" id="ARBA00031451"/>
    </source>
</evidence>
<dbReference type="SMART" id="SM00316">
    <property type="entry name" value="S1"/>
    <property type="match status" value="1"/>
</dbReference>
<keyword evidence="6" id="KW-0963">Cytoplasm</keyword>
<dbReference type="FunFam" id="3.40.50.10050:FF:000001">
    <property type="entry name" value="Translation initiation factor IF-2"/>
    <property type="match status" value="1"/>
</dbReference>
<reference evidence="28 29" key="1">
    <citation type="journal article" date="2015" name="Proc. Natl. Acad. Sci. U.S.A.">
        <title>The resurrection genome of Boea hygrometrica: A blueprint for survival of dehydration.</title>
        <authorList>
            <person name="Xiao L."/>
            <person name="Yang G."/>
            <person name="Zhang L."/>
            <person name="Yang X."/>
            <person name="Zhao S."/>
            <person name="Ji Z."/>
            <person name="Zhou Q."/>
            <person name="Hu M."/>
            <person name="Wang Y."/>
            <person name="Chen M."/>
            <person name="Xu Y."/>
            <person name="Jin H."/>
            <person name="Xiao X."/>
            <person name="Hu G."/>
            <person name="Bao F."/>
            <person name="Hu Y."/>
            <person name="Wan P."/>
            <person name="Li L."/>
            <person name="Deng X."/>
            <person name="Kuang T."/>
            <person name="Xiang C."/>
            <person name="Zhu J.K."/>
            <person name="Oliver M.J."/>
            <person name="He Y."/>
        </authorList>
    </citation>
    <scope>NUCLEOTIDE SEQUENCE [LARGE SCALE GENOMIC DNA]</scope>
    <source>
        <strain evidence="29">cv. XS01</strain>
    </source>
</reference>